<dbReference type="Pfam" id="PF02790">
    <property type="entry name" value="COX2_TM"/>
    <property type="match status" value="1"/>
</dbReference>
<dbReference type="InterPro" id="IPR014222">
    <property type="entry name" value="Cyt_c_oxidase_su2"/>
</dbReference>
<evidence type="ECO:0000313" key="23">
    <source>
        <dbReference type="EMBL" id="GER87267.1"/>
    </source>
</evidence>
<dbReference type="PROSITE" id="PS50857">
    <property type="entry name" value="COX2_CUA"/>
    <property type="match status" value="1"/>
</dbReference>
<dbReference type="InterPro" id="IPR009056">
    <property type="entry name" value="Cyt_c-like_dom"/>
</dbReference>
<dbReference type="PROSITE" id="PS51007">
    <property type="entry name" value="CYTC"/>
    <property type="match status" value="1"/>
</dbReference>
<evidence type="ECO:0000256" key="4">
    <source>
        <dbReference type="ARBA" id="ARBA00022617"/>
    </source>
</evidence>
<evidence type="ECO:0000259" key="22">
    <source>
        <dbReference type="PROSITE" id="PS51007"/>
    </source>
</evidence>
<keyword evidence="5 17" id="KW-0679">Respiratory chain</keyword>
<evidence type="ECO:0000256" key="13">
    <source>
        <dbReference type="ARBA" id="ARBA00023136"/>
    </source>
</evidence>
<keyword evidence="8" id="KW-1278">Translocase</keyword>
<evidence type="ECO:0000256" key="3">
    <source>
        <dbReference type="ARBA" id="ARBA00022448"/>
    </source>
</evidence>
<keyword evidence="9 17" id="KW-0249">Electron transport</keyword>
<dbReference type="InterPro" id="IPR036257">
    <property type="entry name" value="Cyt_c_oxidase_su2_TM_sf"/>
</dbReference>
<dbReference type="GO" id="GO:0020037">
    <property type="term" value="F:heme binding"/>
    <property type="evidence" value="ECO:0007669"/>
    <property type="project" value="InterPro"/>
</dbReference>
<dbReference type="EMBL" id="BKZW01000001">
    <property type="protein sequence ID" value="GER87267.1"/>
    <property type="molecule type" value="Genomic_DNA"/>
</dbReference>
<comment type="function">
    <text evidence="14 18">Subunits I and II form the functional core of the enzyme complex. Electrons originating in cytochrome c are transferred via heme a and Cu(A) to the binuclear center formed by heme a3 and Cu(B).</text>
</comment>
<evidence type="ECO:0000259" key="20">
    <source>
        <dbReference type="PROSITE" id="PS50857"/>
    </source>
</evidence>
<dbReference type="AlphaFoldDB" id="A0A5J4KLI4"/>
<dbReference type="GO" id="GO:0005886">
    <property type="term" value="C:plasma membrane"/>
    <property type="evidence" value="ECO:0007669"/>
    <property type="project" value="UniProtKB-SubCell"/>
</dbReference>
<dbReference type="Gene3D" id="1.10.287.90">
    <property type="match status" value="1"/>
</dbReference>
<feature type="domain" description="Cytochrome oxidase subunit II copper A binding" evidence="20">
    <location>
        <begin position="83"/>
        <end position="195"/>
    </location>
</feature>
<evidence type="ECO:0000256" key="8">
    <source>
        <dbReference type="ARBA" id="ARBA00022967"/>
    </source>
</evidence>
<sequence>MFWIILWISVVIFILVEGILIFSIARYRERPGMPNPFQRHGNMTLELIWTVIPTLVLFVILFFTIRGLLQVAPENEPAPTAAQPRIEVTAIGHQWWWEFHYPNYNVTTADTLEVPVNATIHVNLFSNNVIHSFWVPALTGKTDLVPGHENKKWFVAEKEGTYLGICAEYCGTQHANMRFNVKVVSSDAFKSWMSTQQQAAVSPTDSLAQKGQELFKNQCASCHGIVGVNVKQYYDTQKECTDAPGGKANGTPECQLGPNLTHFGSRSLIAGGVLDNNADKCNPNNPNLLQECNLAKWLKDPQGVKPGNDMAIGELTNDQIQQLVAYLEGLK</sequence>
<dbReference type="PRINTS" id="PR01166">
    <property type="entry name" value="CYCOXIDASEII"/>
</dbReference>
<reference evidence="23 24" key="1">
    <citation type="submission" date="2019-10" db="EMBL/GenBank/DDBJ databases">
        <title>Dictyobacter vulcani sp. nov., within the class Ktedonobacteria, isolated from soil of volcanic Mt. Zao.</title>
        <authorList>
            <person name="Zheng Y."/>
            <person name="Wang C.M."/>
            <person name="Sakai Y."/>
            <person name="Abe K."/>
            <person name="Yokota A."/>
            <person name="Yabe S."/>
        </authorList>
    </citation>
    <scope>NUCLEOTIDE SEQUENCE [LARGE SCALE GENOMIC DNA]</scope>
    <source>
        <strain evidence="23 24">W12</strain>
    </source>
</reference>
<evidence type="ECO:0000256" key="2">
    <source>
        <dbReference type="ARBA" id="ARBA00007866"/>
    </source>
</evidence>
<comment type="cofactor">
    <cofactor evidence="18">
        <name>Cu cation</name>
        <dbReference type="ChEBI" id="CHEBI:23378"/>
    </cofactor>
    <text evidence="18">Binds a copper A center.</text>
</comment>
<keyword evidence="4 16" id="KW-0349">Heme</keyword>
<comment type="subcellular location">
    <subcellularLocation>
        <location evidence="17">Cell membrane</location>
        <topology evidence="17">Multi-pass membrane protein</topology>
    </subcellularLocation>
    <subcellularLocation>
        <location evidence="1">Membrane</location>
        <topology evidence="1">Multi-pass membrane protein</topology>
    </subcellularLocation>
</comment>
<evidence type="ECO:0000259" key="21">
    <source>
        <dbReference type="PROSITE" id="PS50999"/>
    </source>
</evidence>
<dbReference type="InterPro" id="IPR001505">
    <property type="entry name" value="Copper_CuA"/>
</dbReference>
<proteinExistence type="inferred from homology"/>
<keyword evidence="7 16" id="KW-0479">Metal-binding</keyword>
<evidence type="ECO:0000256" key="10">
    <source>
        <dbReference type="ARBA" id="ARBA00022989"/>
    </source>
</evidence>
<feature type="domain" description="Cytochrome c" evidence="22">
    <location>
        <begin position="206"/>
        <end position="331"/>
    </location>
</feature>
<keyword evidence="10 19" id="KW-1133">Transmembrane helix</keyword>
<dbReference type="GO" id="GO:0042773">
    <property type="term" value="P:ATP synthesis coupled electron transport"/>
    <property type="evidence" value="ECO:0007669"/>
    <property type="project" value="TreeGrafter"/>
</dbReference>
<dbReference type="InterPro" id="IPR036909">
    <property type="entry name" value="Cyt_c-like_dom_sf"/>
</dbReference>
<evidence type="ECO:0000256" key="6">
    <source>
        <dbReference type="ARBA" id="ARBA00022692"/>
    </source>
</evidence>
<gene>
    <name evidence="23" type="ORF">KDW_14290</name>
</gene>
<dbReference type="Proteomes" id="UP000326912">
    <property type="component" value="Unassembled WGS sequence"/>
</dbReference>
<dbReference type="GO" id="GO:0004129">
    <property type="term" value="F:cytochrome-c oxidase activity"/>
    <property type="evidence" value="ECO:0007669"/>
    <property type="project" value="UniProtKB-EC"/>
</dbReference>
<dbReference type="InterPro" id="IPR045187">
    <property type="entry name" value="CcO_II"/>
</dbReference>
<evidence type="ECO:0000256" key="5">
    <source>
        <dbReference type="ARBA" id="ARBA00022660"/>
    </source>
</evidence>
<dbReference type="EC" id="7.1.1.9" evidence="18"/>
<evidence type="ECO:0000256" key="9">
    <source>
        <dbReference type="ARBA" id="ARBA00022982"/>
    </source>
</evidence>
<keyword evidence="13 19" id="KW-0472">Membrane</keyword>
<dbReference type="SUPFAM" id="SSF49503">
    <property type="entry name" value="Cupredoxins"/>
    <property type="match status" value="1"/>
</dbReference>
<evidence type="ECO:0000256" key="7">
    <source>
        <dbReference type="ARBA" id="ARBA00022723"/>
    </source>
</evidence>
<comment type="catalytic activity">
    <reaction evidence="15 18">
        <text>4 Fe(II)-[cytochrome c] + O2 + 8 H(+)(in) = 4 Fe(III)-[cytochrome c] + 2 H2O + 4 H(+)(out)</text>
        <dbReference type="Rhea" id="RHEA:11436"/>
        <dbReference type="Rhea" id="RHEA-COMP:10350"/>
        <dbReference type="Rhea" id="RHEA-COMP:14399"/>
        <dbReference type="ChEBI" id="CHEBI:15377"/>
        <dbReference type="ChEBI" id="CHEBI:15378"/>
        <dbReference type="ChEBI" id="CHEBI:15379"/>
        <dbReference type="ChEBI" id="CHEBI:29033"/>
        <dbReference type="ChEBI" id="CHEBI:29034"/>
        <dbReference type="EC" id="7.1.1.9"/>
    </reaction>
</comment>
<dbReference type="NCBIfam" id="TIGR02866">
    <property type="entry name" value="CoxB"/>
    <property type="match status" value="1"/>
</dbReference>
<dbReference type="SUPFAM" id="SSF81464">
    <property type="entry name" value="Cytochrome c oxidase subunit II-like, transmembrane region"/>
    <property type="match status" value="1"/>
</dbReference>
<organism evidence="23 24">
    <name type="scientific">Dictyobacter vulcani</name>
    <dbReference type="NCBI Taxonomy" id="2607529"/>
    <lineage>
        <taxon>Bacteria</taxon>
        <taxon>Bacillati</taxon>
        <taxon>Chloroflexota</taxon>
        <taxon>Ktedonobacteria</taxon>
        <taxon>Ktedonobacterales</taxon>
        <taxon>Dictyobacteraceae</taxon>
        <taxon>Dictyobacter</taxon>
    </lineage>
</organism>
<keyword evidence="3 17" id="KW-0813">Transport</keyword>
<comment type="similarity">
    <text evidence="2 17">Belongs to the cytochrome c oxidase subunit 2 family.</text>
</comment>
<evidence type="ECO:0000313" key="24">
    <source>
        <dbReference type="Proteomes" id="UP000326912"/>
    </source>
</evidence>
<dbReference type="Pfam" id="PF00034">
    <property type="entry name" value="Cytochrom_C"/>
    <property type="match status" value="1"/>
</dbReference>
<dbReference type="PANTHER" id="PTHR22888:SF9">
    <property type="entry name" value="CYTOCHROME C OXIDASE SUBUNIT 2"/>
    <property type="match status" value="1"/>
</dbReference>
<dbReference type="PROSITE" id="PS00078">
    <property type="entry name" value="COX2"/>
    <property type="match status" value="1"/>
</dbReference>
<feature type="domain" description="Cytochrome oxidase subunit II transmembrane region profile" evidence="21">
    <location>
        <begin position="1"/>
        <end position="75"/>
    </location>
</feature>
<dbReference type="SUPFAM" id="SSF46626">
    <property type="entry name" value="Cytochrome c"/>
    <property type="match status" value="1"/>
</dbReference>
<accession>A0A5J4KLI4</accession>
<protein>
    <recommendedName>
        <fullName evidence="18">Cytochrome c oxidase subunit 2</fullName>
        <ecNumber evidence="18">7.1.1.9</ecNumber>
    </recommendedName>
</protein>
<dbReference type="PROSITE" id="PS50999">
    <property type="entry name" value="COX2_TM"/>
    <property type="match status" value="1"/>
</dbReference>
<feature type="transmembrane region" description="Helical" evidence="19">
    <location>
        <begin position="6"/>
        <end position="27"/>
    </location>
</feature>
<dbReference type="GO" id="GO:0016491">
    <property type="term" value="F:oxidoreductase activity"/>
    <property type="evidence" value="ECO:0007669"/>
    <property type="project" value="InterPro"/>
</dbReference>
<dbReference type="InterPro" id="IPR008972">
    <property type="entry name" value="Cupredoxin"/>
</dbReference>
<comment type="caution">
    <text evidence="23">The sequence shown here is derived from an EMBL/GenBank/DDBJ whole genome shotgun (WGS) entry which is preliminary data.</text>
</comment>
<evidence type="ECO:0000256" key="18">
    <source>
        <dbReference type="RuleBase" id="RU004024"/>
    </source>
</evidence>
<evidence type="ECO:0000256" key="11">
    <source>
        <dbReference type="ARBA" id="ARBA00023004"/>
    </source>
</evidence>
<dbReference type="InterPro" id="IPR011759">
    <property type="entry name" value="Cyt_c_oxidase_su2_TM_dom"/>
</dbReference>
<keyword evidence="11 16" id="KW-0408">Iron</keyword>
<keyword evidence="12 18" id="KW-0186">Copper</keyword>
<keyword evidence="24" id="KW-1185">Reference proteome</keyword>
<evidence type="ECO:0000256" key="16">
    <source>
        <dbReference type="PROSITE-ProRule" id="PRU00433"/>
    </source>
</evidence>
<evidence type="ECO:0000256" key="12">
    <source>
        <dbReference type="ARBA" id="ARBA00023008"/>
    </source>
</evidence>
<dbReference type="Gene3D" id="2.60.40.420">
    <property type="entry name" value="Cupredoxins - blue copper proteins"/>
    <property type="match status" value="1"/>
</dbReference>
<feature type="transmembrane region" description="Helical" evidence="19">
    <location>
        <begin position="47"/>
        <end position="69"/>
    </location>
</feature>
<dbReference type="InterPro" id="IPR002429">
    <property type="entry name" value="CcO_II-like_C"/>
</dbReference>
<dbReference type="Pfam" id="PF00116">
    <property type="entry name" value="COX2"/>
    <property type="match status" value="1"/>
</dbReference>
<dbReference type="GO" id="GO:0005507">
    <property type="term" value="F:copper ion binding"/>
    <property type="evidence" value="ECO:0007669"/>
    <property type="project" value="InterPro"/>
</dbReference>
<evidence type="ECO:0000256" key="17">
    <source>
        <dbReference type="RuleBase" id="RU000456"/>
    </source>
</evidence>
<name>A0A5J4KLI4_9CHLR</name>
<evidence type="ECO:0000256" key="1">
    <source>
        <dbReference type="ARBA" id="ARBA00004141"/>
    </source>
</evidence>
<keyword evidence="6 17" id="KW-0812">Transmembrane</keyword>
<evidence type="ECO:0000256" key="19">
    <source>
        <dbReference type="SAM" id="Phobius"/>
    </source>
</evidence>
<dbReference type="PANTHER" id="PTHR22888">
    <property type="entry name" value="CYTOCHROME C OXIDASE, SUBUNIT II"/>
    <property type="match status" value="1"/>
</dbReference>
<evidence type="ECO:0000256" key="14">
    <source>
        <dbReference type="ARBA" id="ARBA00024688"/>
    </source>
</evidence>
<evidence type="ECO:0000256" key="15">
    <source>
        <dbReference type="ARBA" id="ARBA00047816"/>
    </source>
</evidence>